<keyword evidence="1" id="KW-0812">Transmembrane</keyword>
<dbReference type="EMBL" id="VPFL01000003">
    <property type="protein sequence ID" value="TXF13050.1"/>
    <property type="molecule type" value="Genomic_DNA"/>
</dbReference>
<reference evidence="2 3" key="1">
    <citation type="submission" date="2019-08" db="EMBL/GenBank/DDBJ databases">
        <title>Pelomicrobium methylotrophicum gen. nov., sp. nov. a moderately thermophilic, facultatively anaerobic, lithoautotrophic and methylotrophic bacterium isolated from a terrestrial mud volcano.</title>
        <authorList>
            <person name="Slobodkina G.B."/>
            <person name="Merkel A.Y."/>
            <person name="Slobodkin A.I."/>
        </authorList>
    </citation>
    <scope>NUCLEOTIDE SEQUENCE [LARGE SCALE GENOMIC DNA]</scope>
    <source>
        <strain evidence="2 3">SM250</strain>
    </source>
</reference>
<dbReference type="RefSeq" id="WP_147798694.1">
    <property type="nucleotide sequence ID" value="NZ_VPFL01000003.1"/>
</dbReference>
<comment type="caution">
    <text evidence="2">The sequence shown here is derived from an EMBL/GenBank/DDBJ whole genome shotgun (WGS) entry which is preliminary data.</text>
</comment>
<name>A0A5C7EL44_9PROT</name>
<keyword evidence="1" id="KW-1133">Transmembrane helix</keyword>
<feature type="transmembrane region" description="Helical" evidence="1">
    <location>
        <begin position="89"/>
        <end position="109"/>
    </location>
</feature>
<evidence type="ECO:0000313" key="3">
    <source>
        <dbReference type="Proteomes" id="UP000321201"/>
    </source>
</evidence>
<evidence type="ECO:0000313" key="2">
    <source>
        <dbReference type="EMBL" id="TXF13050.1"/>
    </source>
</evidence>
<keyword evidence="1" id="KW-0472">Membrane</keyword>
<dbReference type="InParanoid" id="A0A5C7EL44"/>
<dbReference type="AlphaFoldDB" id="A0A5C7EL44"/>
<proteinExistence type="predicted"/>
<organism evidence="2 3">
    <name type="scientific">Pelomicrobium methylotrophicum</name>
    <dbReference type="NCBI Taxonomy" id="2602750"/>
    <lineage>
        <taxon>Bacteria</taxon>
        <taxon>Pseudomonadati</taxon>
        <taxon>Pseudomonadota</taxon>
        <taxon>Hydrogenophilia</taxon>
        <taxon>Hydrogenophilia incertae sedis</taxon>
        <taxon>Pelomicrobium</taxon>
    </lineage>
</organism>
<dbReference type="Proteomes" id="UP000321201">
    <property type="component" value="Unassembled WGS sequence"/>
</dbReference>
<keyword evidence="3" id="KW-1185">Reference proteome</keyword>
<accession>A0A5C7EL44</accession>
<protein>
    <submittedName>
        <fullName evidence="2">Uncharacterized protein</fullName>
    </submittedName>
</protein>
<evidence type="ECO:0000256" key="1">
    <source>
        <dbReference type="SAM" id="Phobius"/>
    </source>
</evidence>
<sequence>MAVELMPILKALGPLVSIAERIVSSWMTVRTDARERDAAARLDALERYFTDQAKLTAELTEQVRHLAQALERQVDANARLERAVTAWRIVAGAALGVATAALALVLLSAG</sequence>
<gene>
    <name evidence="2" type="ORF">FR698_02965</name>
</gene>